<organism evidence="3 4">
    <name type="scientific">Anabaena subtropica FACHB-260</name>
    <dbReference type="NCBI Taxonomy" id="2692884"/>
    <lineage>
        <taxon>Bacteria</taxon>
        <taxon>Bacillati</taxon>
        <taxon>Cyanobacteriota</taxon>
        <taxon>Cyanophyceae</taxon>
        <taxon>Nostocales</taxon>
        <taxon>Nostocaceae</taxon>
        <taxon>Anabaena</taxon>
    </lineage>
</organism>
<proteinExistence type="predicted"/>
<keyword evidence="4" id="KW-1185">Reference proteome</keyword>
<gene>
    <name evidence="3" type="ORF">H6G18_18355</name>
</gene>
<feature type="compositionally biased region" description="Polar residues" evidence="1">
    <location>
        <begin position="108"/>
        <end position="122"/>
    </location>
</feature>
<evidence type="ECO:0000256" key="1">
    <source>
        <dbReference type="SAM" id="MobiDB-lite"/>
    </source>
</evidence>
<feature type="chain" id="PRO_5045596960" evidence="2">
    <location>
        <begin position="23"/>
        <end position="458"/>
    </location>
</feature>
<dbReference type="EMBL" id="JACJRF010000036">
    <property type="protein sequence ID" value="MBD2346091.1"/>
    <property type="molecule type" value="Genomic_DNA"/>
</dbReference>
<feature type="region of interest" description="Disordered" evidence="1">
    <location>
        <begin position="108"/>
        <end position="154"/>
    </location>
</feature>
<protein>
    <submittedName>
        <fullName evidence="3">Uncharacterized protein</fullName>
    </submittedName>
</protein>
<name>A0ABR8CTI4_9NOST</name>
<reference evidence="3 4" key="1">
    <citation type="journal article" date="2020" name="ISME J.">
        <title>Comparative genomics reveals insights into cyanobacterial evolution and habitat adaptation.</title>
        <authorList>
            <person name="Chen M.Y."/>
            <person name="Teng W.K."/>
            <person name="Zhao L."/>
            <person name="Hu C.X."/>
            <person name="Zhou Y.K."/>
            <person name="Han B.P."/>
            <person name="Song L.R."/>
            <person name="Shu W.S."/>
        </authorList>
    </citation>
    <scope>NUCLEOTIDE SEQUENCE [LARGE SCALE GENOMIC DNA]</scope>
    <source>
        <strain evidence="3 4">FACHB-260</strain>
    </source>
</reference>
<evidence type="ECO:0000256" key="2">
    <source>
        <dbReference type="SAM" id="SignalP"/>
    </source>
</evidence>
<evidence type="ECO:0000313" key="4">
    <source>
        <dbReference type="Proteomes" id="UP000607281"/>
    </source>
</evidence>
<keyword evidence="2" id="KW-0732">Signal</keyword>
<evidence type="ECO:0000313" key="3">
    <source>
        <dbReference type="EMBL" id="MBD2346091.1"/>
    </source>
</evidence>
<feature type="signal peptide" evidence="2">
    <location>
        <begin position="1"/>
        <end position="22"/>
    </location>
</feature>
<dbReference type="Proteomes" id="UP000607281">
    <property type="component" value="Unassembled WGS sequence"/>
</dbReference>
<dbReference type="RefSeq" id="WP_190408518.1">
    <property type="nucleotide sequence ID" value="NZ_JACJRF010000036.1"/>
</dbReference>
<comment type="caution">
    <text evidence="3">The sequence shown here is derived from an EMBL/GenBank/DDBJ whole genome shotgun (WGS) entry which is preliminary data.</text>
</comment>
<sequence>MYFQGWKSFFLTILVVSSSASSYCISANAVSVKYSDRLYSPNKLGKKEINVDITKKNHVISSTSNIEADNYQLPRLDMFDMVSIQEMPLNNIETKTLTVQAIPITENTSTSIDSQSVSQDNNEPLPLEGQPNSFPPPNQKPIEKLLDSPPVNNNERLERLRRRLRETKQPNSEAESYRELGLRVRERALPPPIKQPPQPPVEEPKAKFKPIGSLQAYVGYFHSDNIFSSDISRIEDGLFFYGLRLVSAYFPLGGQTYLNGSIDGNLIRYVDQSKYNYNQLVFNLGIYQQLSKRMYGELGWSNQQLFYAKNSDVFQAGDRFLNENSLHLSLGRRDPLTDKLMLDSFYQLSWKLADPDNRSRIINSFWLSLSYYLQKPLQVGLNYQLNLSDFTERDHPGWGVTHRNDQYHRLYGSVIYRLSNSSTMNLQTGFSFGDSTASNIDFESWFLNINYSLKLGEF</sequence>
<accession>A0ABR8CTI4</accession>